<dbReference type="PANTHER" id="PTHR46825:SF9">
    <property type="entry name" value="BETA-LACTAMASE-RELATED DOMAIN-CONTAINING PROTEIN"/>
    <property type="match status" value="1"/>
</dbReference>
<dbReference type="Proteomes" id="UP001596004">
    <property type="component" value="Unassembled WGS sequence"/>
</dbReference>
<feature type="compositionally biased region" description="Low complexity" evidence="1">
    <location>
        <begin position="582"/>
        <end position="646"/>
    </location>
</feature>
<dbReference type="InterPro" id="IPR001466">
    <property type="entry name" value="Beta-lactam-related"/>
</dbReference>
<evidence type="ECO:0000259" key="3">
    <source>
        <dbReference type="Pfam" id="PF00144"/>
    </source>
</evidence>
<dbReference type="SUPFAM" id="SSF56601">
    <property type="entry name" value="beta-lactamase/transpeptidase-like"/>
    <property type="match status" value="1"/>
</dbReference>
<organism evidence="4 5">
    <name type="scientific">Sphaerisporangium dianthi</name>
    <dbReference type="NCBI Taxonomy" id="1436120"/>
    <lineage>
        <taxon>Bacteria</taxon>
        <taxon>Bacillati</taxon>
        <taxon>Actinomycetota</taxon>
        <taxon>Actinomycetes</taxon>
        <taxon>Streptosporangiales</taxon>
        <taxon>Streptosporangiaceae</taxon>
        <taxon>Sphaerisporangium</taxon>
    </lineage>
</organism>
<dbReference type="InterPro" id="IPR050491">
    <property type="entry name" value="AmpC-like"/>
</dbReference>
<feature type="region of interest" description="Disordered" evidence="1">
    <location>
        <begin position="553"/>
        <end position="646"/>
    </location>
</feature>
<feature type="chain" id="PRO_5045456368" evidence="2">
    <location>
        <begin position="22"/>
        <end position="646"/>
    </location>
</feature>
<reference evidence="5" key="1">
    <citation type="journal article" date="2019" name="Int. J. Syst. Evol. Microbiol.">
        <title>The Global Catalogue of Microorganisms (GCM) 10K type strain sequencing project: providing services to taxonomists for standard genome sequencing and annotation.</title>
        <authorList>
            <consortium name="The Broad Institute Genomics Platform"/>
            <consortium name="The Broad Institute Genome Sequencing Center for Infectious Disease"/>
            <person name="Wu L."/>
            <person name="Ma J."/>
        </authorList>
    </citation>
    <scope>NUCLEOTIDE SEQUENCE [LARGE SCALE GENOMIC DNA]</scope>
    <source>
        <strain evidence="5">CGMCC 4.7132</strain>
    </source>
</reference>
<evidence type="ECO:0000313" key="4">
    <source>
        <dbReference type="EMBL" id="MFC4529368.1"/>
    </source>
</evidence>
<feature type="domain" description="Beta-lactamase-related" evidence="3">
    <location>
        <begin position="63"/>
        <end position="358"/>
    </location>
</feature>
<comment type="caution">
    <text evidence="4">The sequence shown here is derived from an EMBL/GenBank/DDBJ whole genome shotgun (WGS) entry which is preliminary data.</text>
</comment>
<proteinExistence type="predicted"/>
<evidence type="ECO:0000256" key="1">
    <source>
        <dbReference type="SAM" id="MobiDB-lite"/>
    </source>
</evidence>
<keyword evidence="5" id="KW-1185">Reference proteome</keyword>
<keyword evidence="4" id="KW-0378">Hydrolase</keyword>
<dbReference type="PANTHER" id="PTHR46825">
    <property type="entry name" value="D-ALANYL-D-ALANINE-CARBOXYPEPTIDASE/ENDOPEPTIDASE AMPH"/>
    <property type="match status" value="1"/>
</dbReference>
<accession>A0ABV9C8G2</accession>
<dbReference type="GO" id="GO:0016787">
    <property type="term" value="F:hydrolase activity"/>
    <property type="evidence" value="ECO:0007669"/>
    <property type="project" value="UniProtKB-KW"/>
</dbReference>
<feature type="signal peptide" evidence="2">
    <location>
        <begin position="1"/>
        <end position="21"/>
    </location>
</feature>
<dbReference type="RefSeq" id="WP_380835830.1">
    <property type="nucleotide sequence ID" value="NZ_JBHSFP010000001.1"/>
</dbReference>
<keyword evidence="2" id="KW-0732">Signal</keyword>
<evidence type="ECO:0000313" key="5">
    <source>
        <dbReference type="Proteomes" id="UP001596004"/>
    </source>
</evidence>
<dbReference type="Pfam" id="PF00144">
    <property type="entry name" value="Beta-lactamase"/>
    <property type="match status" value="1"/>
</dbReference>
<dbReference type="InterPro" id="IPR012338">
    <property type="entry name" value="Beta-lactam/transpept-like"/>
</dbReference>
<gene>
    <name evidence="4" type="ORF">ACFO60_01230</name>
</gene>
<protein>
    <submittedName>
        <fullName evidence="4">Serine hydrolase</fullName>
    </submittedName>
</protein>
<evidence type="ECO:0000256" key="2">
    <source>
        <dbReference type="SAM" id="SignalP"/>
    </source>
</evidence>
<name>A0ABV9C8G2_9ACTN</name>
<dbReference type="Gene3D" id="3.40.710.10">
    <property type="entry name" value="DD-peptidase/beta-lactamase superfamily"/>
    <property type="match status" value="1"/>
</dbReference>
<sequence length="646" mass="64940">MRKPCAVLAAAVVALCAACDARQGAPERDSAAPAAPATRAAASRCDGRLGEGFDAWAKAGFSGSIAISTAGRFDCLAAYGRADQATGRTNTPSTVFSIGSVTKAFTAASVFGLVDEGKLSLDDQAGEILPQLRGPVAKATVRQLLLHTSGLNGSHGADYQPLGRDAALAAIDGLTPAFRPGTGYLYSNAGYTLLALIIDKVSGTGYRKYTAAATLRLPGGAVAGGFWSGEPSAPGPRAIGYLDDGAPGQRGDFAGPHWALDGNGGLAMTTRDLASWTYALFTGRIVSPASAKAISSPGYDQGDGTAETPGWVRYGTSKYGTPLLVTAGGGGDVGHNAVVAWLPERRQVIAMASNTPKVSAERLLEVVGPAVISGDPLPAPPAQAGDDDAARAAAIVGTYRLDTGGSFEVTATGGRTAISASGADAVAALFPPRRVPAAELRANEGRVLALLGGQTQEGRKERAGFERSFGPISGFTLRGTAVIGGDVRTYVAITARDKVIIGWYFLNEEGGIGAAQVPAEPPRLPLVASGDGGFRPDDPTGSAPDVTVEVAGGRLTVSGPAGTTIARSARSAGTPPSEDSSARSTSAPNPPAAADSSSRPTSDAPPAGDTNGPTLDTDAPPAGDADGPTLDTKTPPAGDSSAPPAG</sequence>
<dbReference type="EMBL" id="JBHSFP010000001">
    <property type="protein sequence ID" value="MFC4529368.1"/>
    <property type="molecule type" value="Genomic_DNA"/>
</dbReference>